<feature type="region of interest" description="Disordered" evidence="2">
    <location>
        <begin position="1"/>
        <end position="61"/>
    </location>
</feature>
<dbReference type="EMBL" id="JBHRVV010000001">
    <property type="protein sequence ID" value="MFC3456722.1"/>
    <property type="molecule type" value="Genomic_DNA"/>
</dbReference>
<dbReference type="Gene3D" id="1.10.1470.10">
    <property type="entry name" value="YjbJ"/>
    <property type="match status" value="1"/>
</dbReference>
<gene>
    <name evidence="4" type="ORF">ACFOPH_00445</name>
</gene>
<feature type="compositionally biased region" description="Basic and acidic residues" evidence="2">
    <location>
        <begin position="1"/>
        <end position="10"/>
    </location>
</feature>
<proteinExistence type="inferred from homology"/>
<dbReference type="Pfam" id="PF05532">
    <property type="entry name" value="CsbD"/>
    <property type="match status" value="1"/>
</dbReference>
<evidence type="ECO:0000259" key="3">
    <source>
        <dbReference type="Pfam" id="PF05532"/>
    </source>
</evidence>
<dbReference type="InterPro" id="IPR036629">
    <property type="entry name" value="YjbJ_sf"/>
</dbReference>
<organism evidence="4 5">
    <name type="scientific">Massilia haematophila</name>
    <dbReference type="NCBI Taxonomy" id="457923"/>
    <lineage>
        <taxon>Bacteria</taxon>
        <taxon>Pseudomonadati</taxon>
        <taxon>Pseudomonadota</taxon>
        <taxon>Betaproteobacteria</taxon>
        <taxon>Burkholderiales</taxon>
        <taxon>Oxalobacteraceae</taxon>
        <taxon>Telluria group</taxon>
        <taxon>Massilia</taxon>
    </lineage>
</organism>
<evidence type="ECO:0000256" key="1">
    <source>
        <dbReference type="ARBA" id="ARBA00009129"/>
    </source>
</evidence>
<evidence type="ECO:0000313" key="5">
    <source>
        <dbReference type="Proteomes" id="UP001595665"/>
    </source>
</evidence>
<sequence>MNKDQVEGKLQDIGGKIQEEAGKLVGNREQEAKGLKNQVEGKTQEKYGDAKEVLKDGIDRA</sequence>
<evidence type="ECO:0000313" key="4">
    <source>
        <dbReference type="EMBL" id="MFC3456722.1"/>
    </source>
</evidence>
<name>A0ABV7PFQ0_9BURK</name>
<reference evidence="5" key="1">
    <citation type="journal article" date="2019" name="Int. J. Syst. Evol. Microbiol.">
        <title>The Global Catalogue of Microorganisms (GCM) 10K type strain sequencing project: providing services to taxonomists for standard genome sequencing and annotation.</title>
        <authorList>
            <consortium name="The Broad Institute Genomics Platform"/>
            <consortium name="The Broad Institute Genome Sequencing Center for Infectious Disease"/>
            <person name="Wu L."/>
            <person name="Ma J."/>
        </authorList>
    </citation>
    <scope>NUCLEOTIDE SEQUENCE [LARGE SCALE GENOMIC DNA]</scope>
    <source>
        <strain evidence="5">CCM 7480</strain>
    </source>
</reference>
<comment type="similarity">
    <text evidence="1">Belongs to the UPF0337 (CsbD) family.</text>
</comment>
<keyword evidence="5" id="KW-1185">Reference proteome</keyword>
<dbReference type="RefSeq" id="WP_312553585.1">
    <property type="nucleotide sequence ID" value="NZ_JBHRVV010000001.1"/>
</dbReference>
<dbReference type="InterPro" id="IPR008462">
    <property type="entry name" value="CsbD"/>
</dbReference>
<feature type="compositionally biased region" description="Basic and acidic residues" evidence="2">
    <location>
        <begin position="42"/>
        <end position="61"/>
    </location>
</feature>
<accession>A0ABV7PFQ0</accession>
<feature type="domain" description="CsbD-like" evidence="3">
    <location>
        <begin position="4"/>
        <end position="56"/>
    </location>
</feature>
<protein>
    <submittedName>
        <fullName evidence="4">CsbD family protein</fullName>
    </submittedName>
</protein>
<dbReference type="Proteomes" id="UP001595665">
    <property type="component" value="Unassembled WGS sequence"/>
</dbReference>
<feature type="compositionally biased region" description="Basic and acidic residues" evidence="2">
    <location>
        <begin position="17"/>
        <end position="34"/>
    </location>
</feature>
<dbReference type="SUPFAM" id="SSF69047">
    <property type="entry name" value="Hypothetical protein YjbJ"/>
    <property type="match status" value="1"/>
</dbReference>
<evidence type="ECO:0000256" key="2">
    <source>
        <dbReference type="SAM" id="MobiDB-lite"/>
    </source>
</evidence>
<comment type="caution">
    <text evidence="4">The sequence shown here is derived from an EMBL/GenBank/DDBJ whole genome shotgun (WGS) entry which is preliminary data.</text>
</comment>